<feature type="compositionally biased region" description="Low complexity" evidence="1">
    <location>
        <begin position="25"/>
        <end position="37"/>
    </location>
</feature>
<dbReference type="AlphaFoldDB" id="A0A448X3Y7"/>
<organism evidence="2 3">
    <name type="scientific">Protopolystoma xenopodis</name>
    <dbReference type="NCBI Taxonomy" id="117903"/>
    <lineage>
        <taxon>Eukaryota</taxon>
        <taxon>Metazoa</taxon>
        <taxon>Spiralia</taxon>
        <taxon>Lophotrochozoa</taxon>
        <taxon>Platyhelminthes</taxon>
        <taxon>Monogenea</taxon>
        <taxon>Polyopisthocotylea</taxon>
        <taxon>Polystomatidea</taxon>
        <taxon>Polystomatidae</taxon>
        <taxon>Protopolystoma</taxon>
    </lineage>
</organism>
<name>A0A448X3Y7_9PLAT</name>
<gene>
    <name evidence="2" type="ORF">PXEA_LOCUS20904</name>
</gene>
<evidence type="ECO:0000256" key="1">
    <source>
        <dbReference type="SAM" id="MobiDB-lite"/>
    </source>
</evidence>
<dbReference type="Proteomes" id="UP000784294">
    <property type="component" value="Unassembled WGS sequence"/>
</dbReference>
<accession>A0A448X3Y7</accession>
<feature type="compositionally biased region" description="Basic residues" evidence="1">
    <location>
        <begin position="63"/>
        <end position="76"/>
    </location>
</feature>
<feature type="compositionally biased region" description="Basic and acidic residues" evidence="1">
    <location>
        <begin position="38"/>
        <end position="52"/>
    </location>
</feature>
<keyword evidence="3" id="KW-1185">Reference proteome</keyword>
<sequence>MGHAKETDPVKPYSSPTLCGKENELSSAPAVNAANADLADHGDLAEGEEAPKVGEVAESEGQKKRRPTKGQKKRAKLANLSQADAVVAEGRDPYQSPALWPSLPIWSIFQVRLWIARSDLCSDVSSTAER</sequence>
<dbReference type="EMBL" id="CAAALY010087439">
    <property type="protein sequence ID" value="VEL27464.1"/>
    <property type="molecule type" value="Genomic_DNA"/>
</dbReference>
<protein>
    <submittedName>
        <fullName evidence="2">Uncharacterized protein</fullName>
    </submittedName>
</protein>
<evidence type="ECO:0000313" key="3">
    <source>
        <dbReference type="Proteomes" id="UP000784294"/>
    </source>
</evidence>
<reference evidence="2" key="1">
    <citation type="submission" date="2018-11" db="EMBL/GenBank/DDBJ databases">
        <authorList>
            <consortium name="Pathogen Informatics"/>
        </authorList>
    </citation>
    <scope>NUCLEOTIDE SEQUENCE</scope>
</reference>
<comment type="caution">
    <text evidence="2">The sequence shown here is derived from an EMBL/GenBank/DDBJ whole genome shotgun (WGS) entry which is preliminary data.</text>
</comment>
<evidence type="ECO:0000313" key="2">
    <source>
        <dbReference type="EMBL" id="VEL27464.1"/>
    </source>
</evidence>
<feature type="region of interest" description="Disordered" evidence="1">
    <location>
        <begin position="1"/>
        <end position="79"/>
    </location>
</feature>
<proteinExistence type="predicted"/>